<dbReference type="InterPro" id="IPR020846">
    <property type="entry name" value="MFS_dom"/>
</dbReference>
<feature type="transmembrane region" description="Helical" evidence="6">
    <location>
        <begin position="310"/>
        <end position="330"/>
    </location>
</feature>
<feature type="transmembrane region" description="Helical" evidence="6">
    <location>
        <begin position="122"/>
        <end position="143"/>
    </location>
</feature>
<dbReference type="SUPFAM" id="SSF103473">
    <property type="entry name" value="MFS general substrate transporter"/>
    <property type="match status" value="1"/>
</dbReference>
<name>E6Q2K5_9ZZZZ</name>
<dbReference type="CDD" id="cd17316">
    <property type="entry name" value="MFS_SV2_like"/>
    <property type="match status" value="1"/>
</dbReference>
<feature type="transmembrane region" description="Helical" evidence="6">
    <location>
        <begin position="61"/>
        <end position="85"/>
    </location>
</feature>
<evidence type="ECO:0000259" key="7">
    <source>
        <dbReference type="PROSITE" id="PS50850"/>
    </source>
</evidence>
<feature type="transmembrane region" description="Helical" evidence="6">
    <location>
        <begin position="188"/>
        <end position="207"/>
    </location>
</feature>
<dbReference type="EMBL" id="CABO01000018">
    <property type="protein sequence ID" value="CBI01415.1"/>
    <property type="molecule type" value="Genomic_DNA"/>
</dbReference>
<evidence type="ECO:0000256" key="5">
    <source>
        <dbReference type="ARBA" id="ARBA00023136"/>
    </source>
</evidence>
<evidence type="ECO:0000313" key="8">
    <source>
        <dbReference type="EMBL" id="CBI01415.1"/>
    </source>
</evidence>
<dbReference type="InterPro" id="IPR005828">
    <property type="entry name" value="MFS_sugar_transport-like"/>
</dbReference>
<dbReference type="Pfam" id="PF00083">
    <property type="entry name" value="Sugar_tr"/>
    <property type="match status" value="1"/>
</dbReference>
<dbReference type="PANTHER" id="PTHR23511">
    <property type="entry name" value="SYNAPTIC VESICLE GLYCOPROTEIN 2"/>
    <property type="match status" value="1"/>
</dbReference>
<evidence type="ECO:0000256" key="2">
    <source>
        <dbReference type="ARBA" id="ARBA00022448"/>
    </source>
</evidence>
<feature type="transmembrane region" description="Helical" evidence="6">
    <location>
        <begin position="397"/>
        <end position="420"/>
    </location>
</feature>
<dbReference type="InterPro" id="IPR005829">
    <property type="entry name" value="Sugar_transporter_CS"/>
</dbReference>
<dbReference type="Gene3D" id="1.20.1250.20">
    <property type="entry name" value="MFS general substrate transporter like domains"/>
    <property type="match status" value="1"/>
</dbReference>
<dbReference type="AlphaFoldDB" id="E6Q2K5"/>
<feature type="transmembrane region" description="Helical" evidence="6">
    <location>
        <begin position="337"/>
        <end position="357"/>
    </location>
</feature>
<keyword evidence="2" id="KW-0813">Transport</keyword>
<protein>
    <submittedName>
        <fullName evidence="8">Putative Major facilitator superfamily (MFS_1) transporter</fullName>
    </submittedName>
</protein>
<accession>E6Q2K5</accession>
<feature type="transmembrane region" description="Helical" evidence="6">
    <location>
        <begin position="163"/>
        <end position="182"/>
    </location>
</feature>
<evidence type="ECO:0000256" key="6">
    <source>
        <dbReference type="SAM" id="Phobius"/>
    </source>
</evidence>
<reference evidence="8" key="1">
    <citation type="submission" date="2009-10" db="EMBL/GenBank/DDBJ databases">
        <title>Diversity of trophic interactions inside an arsenic-rich microbial ecosystem.</title>
        <authorList>
            <person name="Bertin P.N."/>
            <person name="Heinrich-Salmeron A."/>
            <person name="Pelletier E."/>
            <person name="Goulhen-Chollet F."/>
            <person name="Arsene-Ploetze F."/>
            <person name="Gallien S."/>
            <person name="Calteau A."/>
            <person name="Vallenet D."/>
            <person name="Casiot C."/>
            <person name="Chane-Woon-Ming B."/>
            <person name="Giloteaux L."/>
            <person name="Barakat M."/>
            <person name="Bonnefoy V."/>
            <person name="Bruneel O."/>
            <person name="Chandler M."/>
            <person name="Cleiss J."/>
            <person name="Duran R."/>
            <person name="Elbaz-Poulichet F."/>
            <person name="Fonknechten N."/>
            <person name="Lauga B."/>
            <person name="Mornico D."/>
            <person name="Ortet P."/>
            <person name="Schaeffer C."/>
            <person name="Siguier P."/>
            <person name="Alexander Thil Smith A."/>
            <person name="Van Dorsselaer A."/>
            <person name="Weissenbach J."/>
            <person name="Medigue C."/>
            <person name="Le Paslier D."/>
        </authorList>
    </citation>
    <scope>NUCLEOTIDE SEQUENCE</scope>
</reference>
<dbReference type="GO" id="GO:0022857">
    <property type="term" value="F:transmembrane transporter activity"/>
    <property type="evidence" value="ECO:0007669"/>
    <property type="project" value="InterPro"/>
</dbReference>
<comment type="subcellular location">
    <subcellularLocation>
        <location evidence="1">Membrane</location>
        <topology evidence="1">Multi-pass membrane protein</topology>
    </subcellularLocation>
</comment>
<evidence type="ECO:0000256" key="1">
    <source>
        <dbReference type="ARBA" id="ARBA00004141"/>
    </source>
</evidence>
<keyword evidence="4 6" id="KW-1133">Transmembrane helix</keyword>
<sequence length="467" mass="49417">MHSTTAASSPSKPTLLSRLDALAWSPMHTRIAVALGIAWVLDGFETAIVGPVLSSIASHLHFSASLAAWVNPVYTIGMLVGALLFGDLADRLGRKRLFMVTLAIYAVATILTGFSWNYVSLIFFRFLTGIGIGGEFSAINCAIDEFVPARFRGRTDGLINASWNIGAIAASGIALYALGNVGGATWRLVFWFGALLAIGVLIVRRFVPESPRWLLARGRVAEAREIVAVVEAASGAATVVDPDLPIEFTPLLPTKGYFGQIAELVRATPRRLCFAFVVNLAQVMPYYGILAIAGIAIFPAVGMHGEQIPLLYLLGAFCGLTGQVVSSLLMDRWGRRPTMLLGFTLAALGSLALALGLGSPGSFVASFAIFSIFSAWVGSGAYVITSELFPTNLRATGIGLSVAVGRVGAIAAPLAFYALFARAGVAPVFVAMAAIFAVGSVALLWWLRYGVEGRNRSLEAMLVDGVL</sequence>
<dbReference type="PROSITE" id="PS50850">
    <property type="entry name" value="MFS"/>
    <property type="match status" value="1"/>
</dbReference>
<evidence type="ECO:0000256" key="4">
    <source>
        <dbReference type="ARBA" id="ARBA00022989"/>
    </source>
</evidence>
<gene>
    <name evidence="8" type="ORF">CARN4_0673</name>
</gene>
<keyword evidence="3 6" id="KW-0812">Transmembrane</keyword>
<dbReference type="GO" id="GO:0016020">
    <property type="term" value="C:membrane"/>
    <property type="evidence" value="ECO:0007669"/>
    <property type="project" value="UniProtKB-SubCell"/>
</dbReference>
<comment type="caution">
    <text evidence="8">The sequence shown here is derived from an EMBL/GenBank/DDBJ whole genome shotgun (WGS) entry which is preliminary data.</text>
</comment>
<evidence type="ECO:0000256" key="3">
    <source>
        <dbReference type="ARBA" id="ARBA00022692"/>
    </source>
</evidence>
<organism evidence="8">
    <name type="scientific">mine drainage metagenome</name>
    <dbReference type="NCBI Taxonomy" id="410659"/>
    <lineage>
        <taxon>unclassified sequences</taxon>
        <taxon>metagenomes</taxon>
        <taxon>ecological metagenomes</taxon>
    </lineage>
</organism>
<feature type="domain" description="Major facilitator superfamily (MFS) profile" evidence="7">
    <location>
        <begin position="31"/>
        <end position="451"/>
    </location>
</feature>
<dbReference type="InterPro" id="IPR036259">
    <property type="entry name" value="MFS_trans_sf"/>
</dbReference>
<keyword evidence="5 6" id="KW-0472">Membrane</keyword>
<dbReference type="PROSITE" id="PS00216">
    <property type="entry name" value="SUGAR_TRANSPORT_1"/>
    <property type="match status" value="1"/>
</dbReference>
<proteinExistence type="predicted"/>
<feature type="transmembrane region" description="Helical" evidence="6">
    <location>
        <begin position="272"/>
        <end position="298"/>
    </location>
</feature>
<dbReference type="PANTHER" id="PTHR23511:SF34">
    <property type="entry name" value="SYNAPTIC VESICLE GLYCOPROTEIN 2"/>
    <property type="match status" value="1"/>
</dbReference>
<feature type="transmembrane region" description="Helical" evidence="6">
    <location>
        <begin position="426"/>
        <end position="447"/>
    </location>
</feature>
<feature type="transmembrane region" description="Helical" evidence="6">
    <location>
        <begin position="97"/>
        <end position="116"/>
    </location>
</feature>
<feature type="transmembrane region" description="Helical" evidence="6">
    <location>
        <begin position="363"/>
        <end position="385"/>
    </location>
</feature>